<reference evidence="1" key="1">
    <citation type="submission" date="2022-10" db="EMBL/GenBank/DDBJ databases">
        <title>Culturing micro-colonial fungi from biological soil crusts in the Mojave desert and describing Neophaeococcomyces mojavensis, and introducing the new genera and species Taxawa tesnikishii.</title>
        <authorList>
            <person name="Kurbessoian T."/>
            <person name="Stajich J.E."/>
        </authorList>
    </citation>
    <scope>NUCLEOTIDE SEQUENCE</scope>
    <source>
        <strain evidence="1">JES_115</strain>
    </source>
</reference>
<proteinExistence type="predicted"/>
<sequence>MAESGLPAGWEVRHSNSKNLPYYFNPETKESRWEPPEGADSDKLKVYMANYHSSRPLAADGTGSYQGKIRCAHLLVKHEGSRRPSSWKEAKITRSKDEAMSIILGHEARIRSGATSLGDLATSESDCSSARKRGDLGFFGKGDMQKEFEDASFALKPGEVSHVVETASGLHLIESTLETFAIMVASLSAYPKRSSFSSSPGRGLRHHERRHSSGYRRESPYDNSPLPVSRTDCPKDINAFSYDPQHLKAWYIPNELWIRLPPSLLTSLMALQHAGAAVLTGFERLEQLGTSLPDLAEEEEGGDGLEAAAAATDTFPSRVQKLEARHSRHDSLGSSGSASTLPSLTHSDPTSPTTFAVTTPGSPVPEYPLLSPNTTTKRAEAIPHDFSPYPPPARASTSSPPPAAPHRPPRLQYLPALKPFPSTTTVPTDPATAYYHAELSHLRSDALVRLRHAALRLDAEWAECKRLGEDEEGVEAEFEMWWGEVREG</sequence>
<evidence type="ECO:0000313" key="2">
    <source>
        <dbReference type="Proteomes" id="UP001172680"/>
    </source>
</evidence>
<name>A0ACC2YW25_9PEZI</name>
<dbReference type="Proteomes" id="UP001172680">
    <property type="component" value="Unassembled WGS sequence"/>
</dbReference>
<organism evidence="1 2">
    <name type="scientific">Coniosporium tulheliwenetii</name>
    <dbReference type="NCBI Taxonomy" id="3383036"/>
    <lineage>
        <taxon>Eukaryota</taxon>
        <taxon>Fungi</taxon>
        <taxon>Dikarya</taxon>
        <taxon>Ascomycota</taxon>
        <taxon>Pezizomycotina</taxon>
        <taxon>Dothideomycetes</taxon>
        <taxon>Dothideomycetes incertae sedis</taxon>
        <taxon>Coniosporium</taxon>
    </lineage>
</organism>
<keyword evidence="2" id="KW-1185">Reference proteome</keyword>
<dbReference type="EMBL" id="JAPDRP010000019">
    <property type="protein sequence ID" value="KAJ9639542.1"/>
    <property type="molecule type" value="Genomic_DNA"/>
</dbReference>
<gene>
    <name evidence="1" type="ORF">H2199_006577</name>
</gene>
<accession>A0ACC2YW25</accession>
<comment type="caution">
    <text evidence="1">The sequence shown here is derived from an EMBL/GenBank/DDBJ whole genome shotgun (WGS) entry which is preliminary data.</text>
</comment>
<evidence type="ECO:0000313" key="1">
    <source>
        <dbReference type="EMBL" id="KAJ9639542.1"/>
    </source>
</evidence>
<protein>
    <submittedName>
        <fullName evidence="1">Uncharacterized protein</fullName>
    </submittedName>
</protein>